<dbReference type="Proteomes" id="UP001597053">
    <property type="component" value="Unassembled WGS sequence"/>
</dbReference>
<comment type="caution">
    <text evidence="1">The sequence shown here is derived from an EMBL/GenBank/DDBJ whole genome shotgun (WGS) entry which is preliminary data.</text>
</comment>
<dbReference type="InterPro" id="IPR011059">
    <property type="entry name" value="Metal-dep_hydrolase_composite"/>
</dbReference>
<reference evidence="2" key="1">
    <citation type="journal article" date="2019" name="Int. J. Syst. Evol. Microbiol.">
        <title>The Global Catalogue of Microorganisms (GCM) 10K type strain sequencing project: providing services to taxonomists for standard genome sequencing and annotation.</title>
        <authorList>
            <consortium name="The Broad Institute Genomics Platform"/>
            <consortium name="The Broad Institute Genome Sequencing Center for Infectious Disease"/>
            <person name="Wu L."/>
            <person name="Ma J."/>
        </authorList>
    </citation>
    <scope>NUCLEOTIDE SEQUENCE [LARGE SCALE GENOMIC DNA]</scope>
    <source>
        <strain evidence="2">JCM 32148</strain>
    </source>
</reference>
<dbReference type="Gene3D" id="2.30.40.10">
    <property type="entry name" value="Urease, subunit C, domain 1"/>
    <property type="match status" value="1"/>
</dbReference>
<evidence type="ECO:0000313" key="1">
    <source>
        <dbReference type="EMBL" id="MFD0788740.1"/>
    </source>
</evidence>
<evidence type="ECO:0000313" key="2">
    <source>
        <dbReference type="Proteomes" id="UP001597053"/>
    </source>
</evidence>
<sequence>MTAYLIKGVSLLGAAPTDLLIRDGVVAETGADLAAEGATVIDAAGL</sequence>
<organism evidence="1 2">
    <name type="scientific">Micromonospora azadirachtae</name>
    <dbReference type="NCBI Taxonomy" id="1970735"/>
    <lineage>
        <taxon>Bacteria</taxon>
        <taxon>Bacillati</taxon>
        <taxon>Actinomycetota</taxon>
        <taxon>Actinomycetes</taxon>
        <taxon>Micromonosporales</taxon>
        <taxon>Micromonosporaceae</taxon>
        <taxon>Micromonospora</taxon>
    </lineage>
</organism>
<accession>A0ABW3ACS1</accession>
<proteinExistence type="predicted"/>
<name>A0ABW3ACS1_9ACTN</name>
<keyword evidence="2" id="KW-1185">Reference proteome</keyword>
<dbReference type="SUPFAM" id="SSF51338">
    <property type="entry name" value="Composite domain of metallo-dependent hydrolases"/>
    <property type="match status" value="1"/>
</dbReference>
<gene>
    <name evidence="1" type="ORF">ACFQZ8_32890</name>
</gene>
<feature type="non-terminal residue" evidence="1">
    <location>
        <position position="46"/>
    </location>
</feature>
<dbReference type="EMBL" id="JBHTHM010003054">
    <property type="protein sequence ID" value="MFD0788740.1"/>
    <property type="molecule type" value="Genomic_DNA"/>
</dbReference>
<protein>
    <submittedName>
        <fullName evidence="1">Dihydroorotase</fullName>
    </submittedName>
</protein>